<protein>
    <submittedName>
        <fullName evidence="1">Uncharacterized protein</fullName>
    </submittedName>
</protein>
<accession>A0ACD1ABN3</accession>
<proteinExistence type="predicted"/>
<gene>
    <name evidence="1" type="ORF">FRZ06_10000</name>
</gene>
<name>A0ACD1ABN3_9FIRM</name>
<dbReference type="EMBL" id="CP042469">
    <property type="protein sequence ID" value="QOX63659.1"/>
    <property type="molecule type" value="Genomic_DNA"/>
</dbReference>
<keyword evidence="2" id="KW-1185">Reference proteome</keyword>
<sequence length="131" mass="14727">MKVILNNGAELDAILVNGQTRYFQGANRDSLEFQFSKDAVAFDHLDTLFIEPENTKRITLQQGEKTYLHENYTLRVSMGLAPVVITPATGTEPEVIEERYSVVMAQKTYAELLLEAMQETVDILVMESLGV</sequence>
<evidence type="ECO:0000313" key="2">
    <source>
        <dbReference type="Proteomes" id="UP000594014"/>
    </source>
</evidence>
<evidence type="ECO:0000313" key="1">
    <source>
        <dbReference type="EMBL" id="QOX63659.1"/>
    </source>
</evidence>
<dbReference type="Proteomes" id="UP000594014">
    <property type="component" value="Chromosome"/>
</dbReference>
<reference evidence="1" key="1">
    <citation type="submission" date="2019-08" db="EMBL/GenBank/DDBJ databases">
        <title>Genome sequence of Clostridiales bacterium MT110.</title>
        <authorList>
            <person name="Cao J."/>
        </authorList>
    </citation>
    <scope>NUCLEOTIDE SEQUENCE</scope>
    <source>
        <strain evidence="1">MT110</strain>
    </source>
</reference>
<organism evidence="1 2">
    <name type="scientific">Anoxybacterium hadale</name>
    <dbReference type="NCBI Taxonomy" id="3408580"/>
    <lineage>
        <taxon>Bacteria</taxon>
        <taxon>Bacillati</taxon>
        <taxon>Bacillota</taxon>
        <taxon>Clostridia</taxon>
        <taxon>Peptostreptococcales</taxon>
        <taxon>Anaerovoracaceae</taxon>
        <taxon>Anoxybacterium</taxon>
    </lineage>
</organism>